<protein>
    <submittedName>
        <fullName evidence="2">Uncharacterized protein</fullName>
    </submittedName>
</protein>
<dbReference type="InterPro" id="IPR058068">
    <property type="entry name" value="LIC_13387-like"/>
</dbReference>
<name>A0AAW5VC59_9LEPT</name>
<organism evidence="2 3">
    <name type="scientific">Leptospira levettii</name>
    <dbReference type="NCBI Taxonomy" id="2023178"/>
    <lineage>
        <taxon>Bacteria</taxon>
        <taxon>Pseudomonadati</taxon>
        <taxon>Spirochaetota</taxon>
        <taxon>Spirochaetia</taxon>
        <taxon>Leptospirales</taxon>
        <taxon>Leptospiraceae</taxon>
        <taxon>Leptospira</taxon>
    </lineage>
</organism>
<dbReference type="RefSeq" id="WP_135592485.1">
    <property type="nucleotide sequence ID" value="NZ_JAIZBN010000004.1"/>
</dbReference>
<comment type="caution">
    <text evidence="2">The sequence shown here is derived from an EMBL/GenBank/DDBJ whole genome shotgun (WGS) entry which is preliminary data.</text>
</comment>
<feature type="transmembrane region" description="Helical" evidence="1">
    <location>
        <begin position="62"/>
        <end position="85"/>
    </location>
</feature>
<dbReference type="Proteomes" id="UP001209694">
    <property type="component" value="Unassembled WGS sequence"/>
</dbReference>
<accession>A0AAW5VC59</accession>
<sequence length="146" mass="16653">MKVKWKLFLALGLMLFFLVGHTIGTLTRKNVTNEKTKQTILAMESTFVELPNGISHHTIDEFYQGMSLALDASILLVIGILMICIKDDDLTRSSKEQLLLFVIFWTTSISALSFIYIFPVPAITCLLASLLLFGQWYQTHFQKNYN</sequence>
<gene>
    <name evidence="2" type="ORF">ND810_14810</name>
</gene>
<dbReference type="EMBL" id="JAMQQD010000006">
    <property type="protein sequence ID" value="MCW7516437.1"/>
    <property type="molecule type" value="Genomic_DNA"/>
</dbReference>
<dbReference type="AlphaFoldDB" id="A0AAW5VC59"/>
<evidence type="ECO:0000313" key="3">
    <source>
        <dbReference type="Proteomes" id="UP001209694"/>
    </source>
</evidence>
<keyword evidence="1" id="KW-0472">Membrane</keyword>
<dbReference type="NCBIfam" id="NF047765">
    <property type="entry name" value="LIC_13387_fam"/>
    <property type="match status" value="1"/>
</dbReference>
<feature type="transmembrane region" description="Helical" evidence="1">
    <location>
        <begin position="97"/>
        <end position="115"/>
    </location>
</feature>
<keyword evidence="1" id="KW-0812">Transmembrane</keyword>
<keyword evidence="1" id="KW-1133">Transmembrane helix</keyword>
<proteinExistence type="predicted"/>
<evidence type="ECO:0000313" key="2">
    <source>
        <dbReference type="EMBL" id="MCW7516437.1"/>
    </source>
</evidence>
<reference evidence="2" key="1">
    <citation type="submission" date="2022-06" db="EMBL/GenBank/DDBJ databases">
        <title>Leptospira isolates from biofilms formed at urban environments.</title>
        <authorList>
            <person name="Ribeiro P.S."/>
            <person name="Sousa T."/>
            <person name="Carvalho N."/>
            <person name="Aburjaile F."/>
            <person name="Neves F."/>
            <person name="Oliveira D."/>
            <person name="Blanco L."/>
            <person name="Lima J."/>
            <person name="Costa F."/>
            <person name="Brenig B."/>
            <person name="Soares S."/>
            <person name="Ramos R."/>
            <person name="Goes-Neto A."/>
            <person name="Matiuzzi M."/>
            <person name="Azevedo V."/>
            <person name="Ristow P."/>
        </authorList>
    </citation>
    <scope>NUCLEOTIDE SEQUENCE</scope>
    <source>
        <strain evidence="2">VSF7</strain>
    </source>
</reference>
<evidence type="ECO:0000256" key="1">
    <source>
        <dbReference type="SAM" id="Phobius"/>
    </source>
</evidence>